<accession>A0A0S4XMR8</accession>
<dbReference type="EMBL" id="FAXN01000033">
    <property type="protein sequence ID" value="CUV65417.1"/>
    <property type="molecule type" value="Genomic_DNA"/>
</dbReference>
<dbReference type="NCBIfam" id="NF010483">
    <property type="entry name" value="PRK13908.1"/>
    <property type="match status" value="1"/>
</dbReference>
<evidence type="ECO:0000259" key="1">
    <source>
        <dbReference type="Pfam" id="PF13114"/>
    </source>
</evidence>
<gene>
    <name evidence="2" type="ORF">BN3087_330033</name>
</gene>
<evidence type="ECO:0000313" key="2">
    <source>
        <dbReference type="EMBL" id="CUV65417.1"/>
    </source>
</evidence>
<sequence>MIAVVLAKNSIKSYYRFFGARHSILQIGYLIDFELEDEHSSFMPRLRNLSHMSFPWIFDKNKLLLWHKFIMLFGIHLRGIDDIDSFYFDIILESAKKWDKQNPKRIICESYLEMLEREGRLHYPNKCYICELELGDNISLMHSFLPAHSECIYGSSIQKSKILEFFKTKSTLYLEDDEIEYLYDIIMKGF</sequence>
<reference evidence="2" key="1">
    <citation type="submission" date="2015-11" db="EMBL/GenBank/DDBJ databases">
        <authorList>
            <person name="Zhang Y."/>
            <person name="Guo Z."/>
        </authorList>
    </citation>
    <scope>NUCLEOTIDE SEQUENCE</scope>
    <source>
        <strain evidence="2">BN30871</strain>
    </source>
</reference>
<dbReference type="AlphaFoldDB" id="A0A0S4XMR8"/>
<organism evidence="2">
    <name type="scientific">Sulfurovum sp. enrichment culture clone C5</name>
    <dbReference type="NCBI Taxonomy" id="497650"/>
    <lineage>
        <taxon>Bacteria</taxon>
        <taxon>Pseudomonadati</taxon>
        <taxon>Campylobacterota</taxon>
        <taxon>Epsilonproteobacteria</taxon>
        <taxon>Campylobacterales</taxon>
        <taxon>Sulfurovaceae</taxon>
        <taxon>Sulfurovum</taxon>
        <taxon>environmental samples</taxon>
    </lineage>
</organism>
<dbReference type="InterPro" id="IPR022572">
    <property type="entry name" value="DNA_rep/recomb_RecO_N"/>
</dbReference>
<protein>
    <submittedName>
        <fullName evidence="2">Putative recombination protein RecO</fullName>
    </submittedName>
</protein>
<proteinExistence type="predicted"/>
<name>A0A0S4XMR8_9BACT</name>
<dbReference type="Pfam" id="PF13114">
    <property type="entry name" value="RecO_N_2"/>
    <property type="match status" value="1"/>
</dbReference>
<feature type="domain" description="DNA replication/recombination mediator RecO N-terminal" evidence="1">
    <location>
        <begin position="1"/>
        <end position="57"/>
    </location>
</feature>